<keyword evidence="3 11" id="KW-0963">Cytoplasm</keyword>
<feature type="coiled-coil region" evidence="11">
    <location>
        <begin position="767"/>
        <end position="840"/>
    </location>
</feature>
<dbReference type="InterPro" id="IPR009080">
    <property type="entry name" value="tRNAsynth_Ia_anticodon-bd"/>
</dbReference>
<evidence type="ECO:0000259" key="12">
    <source>
        <dbReference type="Pfam" id="PF00133"/>
    </source>
</evidence>
<dbReference type="PROSITE" id="PS00178">
    <property type="entry name" value="AA_TRNA_LIGASE_I"/>
    <property type="match status" value="1"/>
</dbReference>
<keyword evidence="6 11" id="KW-0067">ATP-binding</keyword>
<protein>
    <recommendedName>
        <fullName evidence="11">Valine--tRNA ligase</fullName>
        <ecNumber evidence="11">6.1.1.9</ecNumber>
    </recommendedName>
    <alternativeName>
        <fullName evidence="11">Valyl-tRNA synthetase</fullName>
        <shortName evidence="11">ValRS</shortName>
    </alternativeName>
</protein>
<dbReference type="FunFam" id="3.40.50.620:FF:000032">
    <property type="entry name" value="Valine--tRNA ligase"/>
    <property type="match status" value="1"/>
</dbReference>
<dbReference type="SUPFAM" id="SSF52374">
    <property type="entry name" value="Nucleotidylyl transferase"/>
    <property type="match status" value="1"/>
</dbReference>
<dbReference type="InterPro" id="IPR002303">
    <property type="entry name" value="Valyl-tRNA_ligase"/>
</dbReference>
<feature type="binding site" evidence="11">
    <location>
        <position position="515"/>
    </location>
    <ligand>
        <name>ATP</name>
        <dbReference type="ChEBI" id="CHEBI:30616"/>
    </ligand>
</feature>
<dbReference type="InterPro" id="IPR014729">
    <property type="entry name" value="Rossmann-like_a/b/a_fold"/>
</dbReference>
<comment type="subunit">
    <text evidence="2 11">Monomer.</text>
</comment>
<evidence type="ECO:0000256" key="7">
    <source>
        <dbReference type="ARBA" id="ARBA00022917"/>
    </source>
</evidence>
<evidence type="ECO:0000313" key="14">
    <source>
        <dbReference type="EMBL" id="QJG66709.1"/>
    </source>
</evidence>
<dbReference type="Pfam" id="PF08264">
    <property type="entry name" value="Anticodon_1"/>
    <property type="match status" value="1"/>
</dbReference>
<evidence type="ECO:0000256" key="10">
    <source>
        <dbReference type="ARBA" id="ARBA00047552"/>
    </source>
</evidence>
<dbReference type="KEGG" id="mphn:HGG64_02230"/>
<feature type="domain" description="Methionyl/Valyl/Leucyl/Isoleucyl-tRNA synthetase anticodon-binding" evidence="13">
    <location>
        <begin position="593"/>
        <end position="724"/>
    </location>
</feature>
<dbReference type="CDD" id="cd07962">
    <property type="entry name" value="Anticodon_Ia_Val"/>
    <property type="match status" value="1"/>
</dbReference>
<dbReference type="GO" id="GO:0005829">
    <property type="term" value="C:cytosol"/>
    <property type="evidence" value="ECO:0007669"/>
    <property type="project" value="TreeGrafter"/>
</dbReference>
<reference evidence="14 15" key="1">
    <citation type="submission" date="2020-04" db="EMBL/GenBank/DDBJ databases">
        <title>Novel Mycoplasma species detected in Phocoena phocoena (harbor porpoise) from the USA.</title>
        <authorList>
            <person name="Volokhov D.V."/>
        </authorList>
    </citation>
    <scope>NUCLEOTIDE SEQUENCE [LARGE SCALE GENOMIC DNA]</scope>
    <source>
        <strain evidence="14 15">C264-NAS</strain>
    </source>
</reference>
<accession>A0A858U3S6</accession>
<dbReference type="CDD" id="cd00817">
    <property type="entry name" value="ValRS_core"/>
    <property type="match status" value="1"/>
</dbReference>
<dbReference type="PANTHER" id="PTHR11946">
    <property type="entry name" value="VALYL-TRNA SYNTHETASES"/>
    <property type="match status" value="1"/>
</dbReference>
<sequence>MNKTFNHKVVEDGRNNKWKSLRCFSTHDKSKPPFTIILPPPNVTGKLHIGHALDTYLQDTIIRYKKISGYDVMWIPGKDHAGIATQAAVEKKLAENKISKYDLGREDFIKEIWKWKDVYSKNISNQWDKLGLALDYDMERFTLDKDANEAVLKVFVDLYNNGLIYRDKKPINWDPKLQTALSNIEVINTETKQKLYYIKYPIKDSDEAIIVATTRTETLPSDVALAINPHDTKYNALINKTVIHPLTKKEIPIVESNLIDPNFGSGIMKVSAHAIDDIEIIKANGLEINECIDKNGKMNAVAEEFQGLDRFKARELIANKLKKEGYIYKIEDIVSNVGYSERSQSAVEILVQPQWFVKMNSLAKLLLKNLADEDGVKFIPKKFEQNLIQWMENVHDWTISRQIWWGHRIPAWYNNDKVVVQVEKPNGSNWVQDEDVLDTWFSSALSPFVFLGWPQDKNKMKRYFPTSLLVTGYDIIFFWVARMYFQSLYFTEQKPFNDVLIHGLVRDAQGRKMSKSLGNGIDPIEIIDKYGSDVLKMSLIFHSTPGQDINYGEEKIQMARLFLNKFWNIARYIANIKINLVEVIDYDKLDSYDFWILDKFLTFKNRVNQSMEKYEFTIIFKLLQDFIINDFSGWYLEFNKFKDDNYFIHYLFREILIFIHPFMSFTTDYLFENIYQEELLETEIFNFDEIGQYANKIARIDSLIQVIATLRKYREDKKISKAKTLFFASDDQKFDEKTLLIIEKLTNFKWEENSDLLIKLDNMKIYIKLSEQDKKNEINELNKLIEHAKNEIEFNQKFILNPKFMEKASKQAIEEKEQKVKDFKEKLAFYEQELAKKSQNS</sequence>
<comment type="subcellular location">
    <subcellularLocation>
        <location evidence="1 11">Cytoplasm</location>
    </subcellularLocation>
</comment>
<dbReference type="Proteomes" id="UP000501728">
    <property type="component" value="Chromosome"/>
</dbReference>
<dbReference type="GO" id="GO:0005524">
    <property type="term" value="F:ATP binding"/>
    <property type="evidence" value="ECO:0007669"/>
    <property type="project" value="UniProtKB-UniRule"/>
</dbReference>
<evidence type="ECO:0000256" key="1">
    <source>
        <dbReference type="ARBA" id="ARBA00004496"/>
    </source>
</evidence>
<dbReference type="GO" id="GO:0002161">
    <property type="term" value="F:aminoacyl-tRNA deacylase activity"/>
    <property type="evidence" value="ECO:0007669"/>
    <property type="project" value="InterPro"/>
</dbReference>
<keyword evidence="9 11" id="KW-0030">Aminoacyl-tRNA synthetase</keyword>
<evidence type="ECO:0000256" key="9">
    <source>
        <dbReference type="ARBA" id="ARBA00023146"/>
    </source>
</evidence>
<evidence type="ECO:0000256" key="8">
    <source>
        <dbReference type="ARBA" id="ARBA00023054"/>
    </source>
</evidence>
<dbReference type="AlphaFoldDB" id="A0A858U3S6"/>
<gene>
    <name evidence="11" type="primary">valS</name>
    <name evidence="14" type="ORF">HGG64_02230</name>
</gene>
<dbReference type="SUPFAM" id="SSF47323">
    <property type="entry name" value="Anticodon-binding domain of a subclass of class I aminoacyl-tRNA synthetases"/>
    <property type="match status" value="1"/>
</dbReference>
<feature type="short sequence motif" description="'KMSKS' region" evidence="11">
    <location>
        <begin position="512"/>
        <end position="516"/>
    </location>
</feature>
<keyword evidence="4 11" id="KW-0436">Ligase</keyword>
<dbReference type="InterPro" id="IPR013155">
    <property type="entry name" value="M/V/L/I-tRNA-synth_anticd-bd"/>
</dbReference>
<dbReference type="NCBIfam" id="TIGR00422">
    <property type="entry name" value="valS"/>
    <property type="match status" value="1"/>
</dbReference>
<dbReference type="NCBIfam" id="NF004349">
    <property type="entry name" value="PRK05729.1"/>
    <property type="match status" value="1"/>
</dbReference>
<evidence type="ECO:0000313" key="15">
    <source>
        <dbReference type="Proteomes" id="UP000501728"/>
    </source>
</evidence>
<dbReference type="SUPFAM" id="SSF46589">
    <property type="entry name" value="tRNA-binding arm"/>
    <property type="match status" value="1"/>
</dbReference>
<comment type="domain">
    <text evidence="11">ValRS has two distinct active sites: one for aminoacylation and one for editing. The misactivated threonine is translocated from the active site to the editing site.</text>
</comment>
<evidence type="ECO:0000256" key="6">
    <source>
        <dbReference type="ARBA" id="ARBA00022840"/>
    </source>
</evidence>
<dbReference type="Pfam" id="PF00133">
    <property type="entry name" value="tRNA-synt_1"/>
    <property type="match status" value="2"/>
</dbReference>
<evidence type="ECO:0000259" key="13">
    <source>
        <dbReference type="Pfam" id="PF08264"/>
    </source>
</evidence>
<dbReference type="EMBL" id="CP051480">
    <property type="protein sequence ID" value="QJG66709.1"/>
    <property type="molecule type" value="Genomic_DNA"/>
</dbReference>
<organism evidence="14 15">
    <name type="scientific">Mycoplasma phocoeninasale</name>
    <dbReference type="NCBI Taxonomy" id="2726117"/>
    <lineage>
        <taxon>Bacteria</taxon>
        <taxon>Bacillati</taxon>
        <taxon>Mycoplasmatota</taxon>
        <taxon>Mollicutes</taxon>
        <taxon>Mycoplasmataceae</taxon>
        <taxon>Mycoplasma</taxon>
    </lineage>
</organism>
<dbReference type="EC" id="6.1.1.9" evidence="11"/>
<dbReference type="InterPro" id="IPR009008">
    <property type="entry name" value="Val/Leu/Ile-tRNA-synth_edit"/>
</dbReference>
<dbReference type="Gene3D" id="1.10.730.10">
    <property type="entry name" value="Isoleucyl-tRNA Synthetase, Domain 1"/>
    <property type="match status" value="1"/>
</dbReference>
<keyword evidence="7 11" id="KW-0648">Protein biosynthesis</keyword>
<comment type="catalytic activity">
    <reaction evidence="10 11">
        <text>tRNA(Val) + L-valine + ATP = L-valyl-tRNA(Val) + AMP + diphosphate</text>
        <dbReference type="Rhea" id="RHEA:10704"/>
        <dbReference type="Rhea" id="RHEA-COMP:9672"/>
        <dbReference type="Rhea" id="RHEA-COMP:9708"/>
        <dbReference type="ChEBI" id="CHEBI:30616"/>
        <dbReference type="ChEBI" id="CHEBI:33019"/>
        <dbReference type="ChEBI" id="CHEBI:57762"/>
        <dbReference type="ChEBI" id="CHEBI:78442"/>
        <dbReference type="ChEBI" id="CHEBI:78537"/>
        <dbReference type="ChEBI" id="CHEBI:456215"/>
        <dbReference type="EC" id="6.1.1.9"/>
    </reaction>
</comment>
<evidence type="ECO:0000256" key="4">
    <source>
        <dbReference type="ARBA" id="ARBA00022598"/>
    </source>
</evidence>
<comment type="function">
    <text evidence="11">Catalyzes the attachment of valine to tRNA(Val). As ValRS can inadvertently accommodate and process structurally similar amino acids such as threonine, to avoid such errors, it has a 'posttransfer' editing activity that hydrolyzes mischarged Thr-tRNA(Val) in a tRNA-dependent manner.</text>
</comment>
<evidence type="ECO:0000256" key="3">
    <source>
        <dbReference type="ARBA" id="ARBA00022490"/>
    </source>
</evidence>
<name>A0A858U3S6_9MOLU</name>
<dbReference type="SUPFAM" id="SSF50677">
    <property type="entry name" value="ValRS/IleRS/LeuRS editing domain"/>
    <property type="match status" value="1"/>
</dbReference>
<keyword evidence="5 11" id="KW-0547">Nucleotide-binding</keyword>
<keyword evidence="15" id="KW-1185">Reference proteome</keyword>
<dbReference type="GO" id="GO:0004832">
    <property type="term" value="F:valine-tRNA ligase activity"/>
    <property type="evidence" value="ECO:0007669"/>
    <property type="project" value="UniProtKB-UniRule"/>
</dbReference>
<proteinExistence type="inferred from homology"/>
<dbReference type="Gene3D" id="3.40.50.620">
    <property type="entry name" value="HUPs"/>
    <property type="match status" value="2"/>
</dbReference>
<dbReference type="InterPro" id="IPR033705">
    <property type="entry name" value="Anticodon_Ia_Val"/>
</dbReference>
<evidence type="ECO:0000256" key="5">
    <source>
        <dbReference type="ARBA" id="ARBA00022741"/>
    </source>
</evidence>
<comment type="domain">
    <text evidence="11">The C-terminal coiled-coil domain is crucial for aminoacylation activity.</text>
</comment>
<keyword evidence="8 11" id="KW-0175">Coiled coil</keyword>
<feature type="domain" description="Aminoacyl-tRNA synthetase class Ia" evidence="12">
    <location>
        <begin position="16"/>
        <end position="422"/>
    </location>
</feature>
<dbReference type="PANTHER" id="PTHR11946:SF93">
    <property type="entry name" value="VALINE--TRNA LIGASE, CHLOROPLASTIC_MITOCHONDRIAL 2"/>
    <property type="match status" value="1"/>
</dbReference>
<dbReference type="FunFam" id="3.40.50.620:FF:000098">
    <property type="entry name" value="Valine--tRNA ligase"/>
    <property type="match status" value="1"/>
</dbReference>
<dbReference type="PRINTS" id="PR00986">
    <property type="entry name" value="TRNASYNTHVAL"/>
</dbReference>
<feature type="domain" description="Aminoacyl-tRNA synthetase class Ia" evidence="12">
    <location>
        <begin position="427"/>
        <end position="550"/>
    </location>
</feature>
<dbReference type="InterPro" id="IPR001412">
    <property type="entry name" value="aa-tRNA-synth_I_CS"/>
</dbReference>
<comment type="similarity">
    <text evidence="11">Belongs to the class-I aminoacyl-tRNA synthetase family. ValS type 1 subfamily.</text>
</comment>
<dbReference type="InterPro" id="IPR002300">
    <property type="entry name" value="aa-tRNA-synth_Ia"/>
</dbReference>
<evidence type="ECO:0000256" key="2">
    <source>
        <dbReference type="ARBA" id="ARBA00011245"/>
    </source>
</evidence>
<dbReference type="InterPro" id="IPR010978">
    <property type="entry name" value="tRNA-bd_arm"/>
</dbReference>
<evidence type="ECO:0000256" key="11">
    <source>
        <dbReference type="HAMAP-Rule" id="MF_02004"/>
    </source>
</evidence>
<feature type="short sequence motif" description="'HIGH' region" evidence="11">
    <location>
        <begin position="41"/>
        <end position="51"/>
    </location>
</feature>
<dbReference type="GO" id="GO:0006438">
    <property type="term" value="P:valyl-tRNA aminoacylation"/>
    <property type="evidence" value="ECO:0007669"/>
    <property type="project" value="UniProtKB-UniRule"/>
</dbReference>
<dbReference type="HAMAP" id="MF_02004">
    <property type="entry name" value="Val_tRNA_synth_type1"/>
    <property type="match status" value="1"/>
</dbReference>